<gene>
    <name evidence="1" type="ORF">SAMN05444002_2849</name>
</gene>
<evidence type="ECO:0000313" key="1">
    <source>
        <dbReference type="EMBL" id="SIO11886.1"/>
    </source>
</evidence>
<organism evidence="1 2">
    <name type="scientific">Vannielia litorea</name>
    <dbReference type="NCBI Taxonomy" id="1217970"/>
    <lineage>
        <taxon>Bacteria</taxon>
        <taxon>Pseudomonadati</taxon>
        <taxon>Pseudomonadota</taxon>
        <taxon>Alphaproteobacteria</taxon>
        <taxon>Rhodobacterales</taxon>
        <taxon>Paracoccaceae</taxon>
        <taxon>Vannielia</taxon>
    </lineage>
</organism>
<dbReference type="OrthoDB" id="7865318at2"/>
<evidence type="ECO:0000313" key="2">
    <source>
        <dbReference type="Proteomes" id="UP000184932"/>
    </source>
</evidence>
<protein>
    <submittedName>
        <fullName evidence="1">Uncharacterized protein</fullName>
    </submittedName>
</protein>
<dbReference type="AlphaFoldDB" id="A0A1N6GWJ2"/>
<name>A0A1N6GWJ2_9RHOB</name>
<dbReference type="Proteomes" id="UP000184932">
    <property type="component" value="Unassembled WGS sequence"/>
</dbReference>
<keyword evidence="2" id="KW-1185">Reference proteome</keyword>
<dbReference type="EMBL" id="FSRL01000001">
    <property type="protein sequence ID" value="SIO11886.1"/>
    <property type="molecule type" value="Genomic_DNA"/>
</dbReference>
<reference evidence="2" key="1">
    <citation type="submission" date="2016-11" db="EMBL/GenBank/DDBJ databases">
        <authorList>
            <person name="Varghese N."/>
            <person name="Submissions S."/>
        </authorList>
    </citation>
    <scope>NUCLEOTIDE SEQUENCE [LARGE SCALE GENOMIC DNA]</scope>
    <source>
        <strain evidence="2">DSM 29440</strain>
    </source>
</reference>
<dbReference type="RefSeq" id="WP_074256819.1">
    <property type="nucleotide sequence ID" value="NZ_FSRL01000001.1"/>
</dbReference>
<proteinExistence type="predicted"/>
<accession>A0A1N6GWJ2</accession>
<sequence length="263" mass="26692">MIGFDLSLTRLALGRTDATASPAELSGLLAWYDPSDLSTLFQDAAGTLPVTSAGDPVGLMQDKSGNGRHMSQASAVARPLYQTDGTLHWLAFNGSNASLSAAAFDWGGAQALVMLAITKLTDTSTCCVLETSANSNSHAGTLAVFAPSAQHGAGVLEFRVRGSGAGETLKSLGHPVPGAFLLTGLADLAAQTASLRVDGATTAASAAVPSGGTLGAHEIFLGRRNNSSLPFLGRFHGGVLANSLPDPATLDSLETWGSSRLGG</sequence>